<dbReference type="eggNOG" id="COG0119">
    <property type="taxonomic scope" value="Bacteria"/>
</dbReference>
<dbReference type="RefSeq" id="WP_013076124.1">
    <property type="nucleotide sequence ID" value="NC_014098.1"/>
</dbReference>
<name>D5WRB1_KYRT2</name>
<dbReference type="PANTHER" id="PTHR42738:SF7">
    <property type="entry name" value="HYDROXYMETHYLGLUTARYL-COA LYASE"/>
    <property type="match status" value="1"/>
</dbReference>
<sequence length="298" mass="31863">MIQVCEVGPRDGLQTEKRRLSVDERVEMINRLVGSGLRYVECVSFVRDDLVPQMAGAEQVMARVTRVPGVRYAGLVLSAGGMERALTCEALTDVHVVVAASDTFNRKNAGRPTQEGLERLLPLIERARVAGKRVTGLVATAFGCPYEGEVAARRVLDIAAAYFDAGVEGVTLADTTGMAHPLQVRAMVRLFSDRLGRTPGLHTHNTRGMALANVFAGLEEGVRHFDSSVGGLGGCPFAPMAVGNACTEDLVHMLHSMGFRTGVDLGALIETAEWVQDRVGRTLDGLVMKAGPLPIALA</sequence>
<accession>D5WRB1</accession>
<feature type="domain" description="Pyruvate carboxyltransferase" evidence="4">
    <location>
        <begin position="2"/>
        <end position="269"/>
    </location>
</feature>
<dbReference type="Gene3D" id="3.20.20.70">
    <property type="entry name" value="Aldolase class I"/>
    <property type="match status" value="1"/>
</dbReference>
<dbReference type="PROSITE" id="PS50991">
    <property type="entry name" value="PYR_CT"/>
    <property type="match status" value="1"/>
</dbReference>
<dbReference type="EMBL" id="CP002017">
    <property type="protein sequence ID" value="ADG06841.1"/>
    <property type="molecule type" value="Genomic_DNA"/>
</dbReference>
<dbReference type="Pfam" id="PF00682">
    <property type="entry name" value="HMGL-like"/>
    <property type="match status" value="1"/>
</dbReference>
<organism evidence="5 6">
    <name type="scientific">Kyrpidia tusciae (strain DSM 2912 / NBRC 15312 / T2)</name>
    <name type="common">Bacillus tusciae</name>
    <dbReference type="NCBI Taxonomy" id="562970"/>
    <lineage>
        <taxon>Bacteria</taxon>
        <taxon>Bacillati</taxon>
        <taxon>Bacillota</taxon>
        <taxon>Bacilli</taxon>
        <taxon>Bacillales</taxon>
        <taxon>Alicyclobacillaceae</taxon>
        <taxon>Kyrpidia</taxon>
    </lineage>
</organism>
<dbReference type="STRING" id="562970.Btus_2163"/>
<keyword evidence="6" id="KW-1185">Reference proteome</keyword>
<evidence type="ECO:0000313" key="5">
    <source>
        <dbReference type="EMBL" id="ADG06841.1"/>
    </source>
</evidence>
<dbReference type="GO" id="GO:0046872">
    <property type="term" value="F:metal ion binding"/>
    <property type="evidence" value="ECO:0007669"/>
    <property type="project" value="UniProtKB-KW"/>
</dbReference>
<comment type="similarity">
    <text evidence="1">Belongs to the HMG-CoA lyase family.</text>
</comment>
<gene>
    <name evidence="5" type="ordered locus">Btus_2163</name>
</gene>
<dbReference type="GO" id="GO:0046951">
    <property type="term" value="P:ketone body biosynthetic process"/>
    <property type="evidence" value="ECO:0007669"/>
    <property type="project" value="TreeGrafter"/>
</dbReference>
<evidence type="ECO:0000256" key="1">
    <source>
        <dbReference type="ARBA" id="ARBA00009405"/>
    </source>
</evidence>
<dbReference type="SUPFAM" id="SSF51569">
    <property type="entry name" value="Aldolase"/>
    <property type="match status" value="1"/>
</dbReference>
<dbReference type="CDD" id="cd07938">
    <property type="entry name" value="DRE_TIM_HMGL"/>
    <property type="match status" value="1"/>
</dbReference>
<keyword evidence="2" id="KW-0479">Metal-binding</keyword>
<dbReference type="InterPro" id="IPR000891">
    <property type="entry name" value="PYR_CT"/>
</dbReference>
<keyword evidence="3" id="KW-0456">Lyase</keyword>
<dbReference type="HOGENOM" id="CLU_022138_3_2_9"/>
<dbReference type="GO" id="GO:0004419">
    <property type="term" value="F:hydroxymethylglutaryl-CoA lyase activity"/>
    <property type="evidence" value="ECO:0007669"/>
    <property type="project" value="TreeGrafter"/>
</dbReference>
<evidence type="ECO:0000313" key="6">
    <source>
        <dbReference type="Proteomes" id="UP000002368"/>
    </source>
</evidence>
<dbReference type="PANTHER" id="PTHR42738">
    <property type="entry name" value="HYDROXYMETHYLGLUTARYL-COA LYASE"/>
    <property type="match status" value="1"/>
</dbReference>
<dbReference type="Proteomes" id="UP000002368">
    <property type="component" value="Chromosome"/>
</dbReference>
<dbReference type="InterPro" id="IPR043594">
    <property type="entry name" value="HMGL"/>
</dbReference>
<dbReference type="KEGG" id="bts:Btus_2163"/>
<reference evidence="5 6" key="1">
    <citation type="journal article" date="2011" name="Stand. Genomic Sci.">
        <title>Complete genome sequence of the thermophilic, hydrogen-oxidizing Bacillus tusciae type strain (T2) and reclassification in the new genus, Kyrpidia gen. nov. as Kyrpidia tusciae comb. nov. and emendation of the family Alicyclobacillaceae da Costa and Rainey, 2010.</title>
        <authorList>
            <person name="Klenk H.P."/>
            <person name="Lapidus A."/>
            <person name="Chertkov O."/>
            <person name="Copeland A."/>
            <person name="Del Rio T.G."/>
            <person name="Nolan M."/>
            <person name="Lucas S."/>
            <person name="Chen F."/>
            <person name="Tice H."/>
            <person name="Cheng J.F."/>
            <person name="Han C."/>
            <person name="Bruce D."/>
            <person name="Goodwin L."/>
            <person name="Pitluck S."/>
            <person name="Pati A."/>
            <person name="Ivanova N."/>
            <person name="Mavromatis K."/>
            <person name="Daum C."/>
            <person name="Chen A."/>
            <person name="Palaniappan K."/>
            <person name="Chang Y.J."/>
            <person name="Land M."/>
            <person name="Hauser L."/>
            <person name="Jeffries C.D."/>
            <person name="Detter J.C."/>
            <person name="Rohde M."/>
            <person name="Abt B."/>
            <person name="Pukall R."/>
            <person name="Goker M."/>
            <person name="Bristow J."/>
            <person name="Markowitz V."/>
            <person name="Hugenholtz P."/>
            <person name="Eisen J.A."/>
        </authorList>
    </citation>
    <scope>NUCLEOTIDE SEQUENCE [LARGE SCALE GENOMIC DNA]</scope>
    <source>
        <strain evidence="5 6">DSM 2912</strain>
    </source>
</reference>
<evidence type="ECO:0000256" key="3">
    <source>
        <dbReference type="ARBA" id="ARBA00023239"/>
    </source>
</evidence>
<protein>
    <submittedName>
        <fullName evidence="5">Pyruvate carboxyltransferase</fullName>
    </submittedName>
</protein>
<evidence type="ECO:0000256" key="2">
    <source>
        <dbReference type="ARBA" id="ARBA00022723"/>
    </source>
</evidence>
<dbReference type="InterPro" id="IPR013785">
    <property type="entry name" value="Aldolase_TIM"/>
</dbReference>
<proteinExistence type="inferred from homology"/>
<dbReference type="GO" id="GO:0006552">
    <property type="term" value="P:L-leucine catabolic process"/>
    <property type="evidence" value="ECO:0007669"/>
    <property type="project" value="TreeGrafter"/>
</dbReference>
<dbReference type="NCBIfam" id="NF004283">
    <property type="entry name" value="PRK05692.1"/>
    <property type="match status" value="1"/>
</dbReference>
<dbReference type="FunFam" id="3.20.20.70:FF:000071">
    <property type="entry name" value="Hydroxymethylglutaryl-CoA lyase"/>
    <property type="match status" value="1"/>
</dbReference>
<keyword evidence="5" id="KW-0670">Pyruvate</keyword>
<dbReference type="GO" id="GO:0016740">
    <property type="term" value="F:transferase activity"/>
    <property type="evidence" value="ECO:0007669"/>
    <property type="project" value="UniProtKB-KW"/>
</dbReference>
<dbReference type="OrthoDB" id="9784013at2"/>
<evidence type="ECO:0000259" key="4">
    <source>
        <dbReference type="PROSITE" id="PS50991"/>
    </source>
</evidence>
<dbReference type="AlphaFoldDB" id="D5WRB1"/>